<dbReference type="EMBL" id="BLIV01000001">
    <property type="protein sequence ID" value="GFE48629.1"/>
    <property type="molecule type" value="Genomic_DNA"/>
</dbReference>
<dbReference type="InterPro" id="IPR002525">
    <property type="entry name" value="Transp_IS110-like_N"/>
</dbReference>
<dbReference type="Proteomes" id="UP000436522">
    <property type="component" value="Unassembled WGS sequence"/>
</dbReference>
<evidence type="ECO:0000256" key="1">
    <source>
        <dbReference type="SAM" id="MobiDB-lite"/>
    </source>
</evidence>
<reference evidence="3 4" key="1">
    <citation type="submission" date="2019-12" db="EMBL/GenBank/DDBJ databases">
        <title>Roseobacter cerasinus sp. nov., isolated from seawater around aquaculture.</title>
        <authorList>
            <person name="Muramatsu S."/>
            <person name="Takabe Y."/>
            <person name="Mori K."/>
            <person name="Takaichi S."/>
            <person name="Hanada S."/>
        </authorList>
    </citation>
    <scope>NUCLEOTIDE SEQUENCE [LARGE SCALE GENOMIC DNA]</scope>
    <source>
        <strain evidence="3 4">AI77</strain>
    </source>
</reference>
<accession>A0A640VKM1</accession>
<evidence type="ECO:0000313" key="4">
    <source>
        <dbReference type="Proteomes" id="UP000436522"/>
    </source>
</evidence>
<evidence type="ECO:0000313" key="3">
    <source>
        <dbReference type="EMBL" id="GFE48629.1"/>
    </source>
</evidence>
<dbReference type="Pfam" id="PF01548">
    <property type="entry name" value="DEDD_Tnp_IS110"/>
    <property type="match status" value="1"/>
</dbReference>
<feature type="region of interest" description="Disordered" evidence="1">
    <location>
        <begin position="152"/>
        <end position="179"/>
    </location>
</feature>
<sequence>MKQYAGLNVSLKETSICIVDESGKVLHRGSVATEPQAITNFLSEKAPDLDRVVHESGMLSTWLTRGLDALDVPVVCIDARKALSARLNKSDKADAEGLAQLSRMGWYTQVHIRSEAADRLKTLLGARDRLLRLGGGGEEEFIVCAAWASQSEPSQWSGTQSVKSRRQRWGRWAARNGRS</sequence>
<organism evidence="3 4">
    <name type="scientific">Roseobacter cerasinus</name>
    <dbReference type="NCBI Taxonomy" id="2602289"/>
    <lineage>
        <taxon>Bacteria</taxon>
        <taxon>Pseudomonadati</taxon>
        <taxon>Pseudomonadota</taxon>
        <taxon>Alphaproteobacteria</taxon>
        <taxon>Rhodobacterales</taxon>
        <taxon>Roseobacteraceae</taxon>
        <taxon>Roseobacter</taxon>
    </lineage>
</organism>
<dbReference type="GO" id="GO:0006313">
    <property type="term" value="P:DNA transposition"/>
    <property type="evidence" value="ECO:0007669"/>
    <property type="project" value="InterPro"/>
</dbReference>
<dbReference type="GO" id="GO:0004803">
    <property type="term" value="F:transposase activity"/>
    <property type="evidence" value="ECO:0007669"/>
    <property type="project" value="InterPro"/>
</dbReference>
<dbReference type="GO" id="GO:0003677">
    <property type="term" value="F:DNA binding"/>
    <property type="evidence" value="ECO:0007669"/>
    <property type="project" value="InterPro"/>
</dbReference>
<evidence type="ECO:0000259" key="2">
    <source>
        <dbReference type="Pfam" id="PF01548"/>
    </source>
</evidence>
<dbReference type="AlphaFoldDB" id="A0A640VKM1"/>
<dbReference type="PANTHER" id="PTHR33055">
    <property type="entry name" value="TRANSPOSASE FOR INSERTION SEQUENCE ELEMENT IS1111A"/>
    <property type="match status" value="1"/>
</dbReference>
<protein>
    <recommendedName>
        <fullName evidence="2">Transposase IS110-like N-terminal domain-containing protein</fullName>
    </recommendedName>
</protein>
<name>A0A640VKM1_9RHOB</name>
<dbReference type="InterPro" id="IPR047650">
    <property type="entry name" value="Transpos_IS110"/>
</dbReference>
<comment type="caution">
    <text evidence="3">The sequence shown here is derived from an EMBL/GenBank/DDBJ whole genome shotgun (WGS) entry which is preliminary data.</text>
</comment>
<gene>
    <name evidence="3" type="ORF">So717_03820</name>
</gene>
<dbReference type="OrthoDB" id="8261795at2"/>
<proteinExistence type="predicted"/>
<feature type="compositionally biased region" description="Polar residues" evidence="1">
    <location>
        <begin position="152"/>
        <end position="162"/>
    </location>
</feature>
<feature type="domain" description="Transposase IS110-like N-terminal" evidence="2">
    <location>
        <begin position="6"/>
        <end position="131"/>
    </location>
</feature>
<dbReference type="PANTHER" id="PTHR33055:SF3">
    <property type="entry name" value="PUTATIVE TRANSPOSASE FOR IS117-RELATED"/>
    <property type="match status" value="1"/>
</dbReference>
<keyword evidence="4" id="KW-1185">Reference proteome</keyword>